<dbReference type="EMBL" id="QQBG01000020">
    <property type="protein sequence ID" value="RDB31317.1"/>
    <property type="molecule type" value="Genomic_DNA"/>
</dbReference>
<evidence type="ECO:0000313" key="1">
    <source>
        <dbReference type="EMBL" id="RDB31317.1"/>
    </source>
</evidence>
<evidence type="ECO:0000313" key="2">
    <source>
        <dbReference type="Proteomes" id="UP000253816"/>
    </source>
</evidence>
<keyword evidence="2" id="KW-1185">Reference proteome</keyword>
<dbReference type="Proteomes" id="UP000253816">
    <property type="component" value="Unassembled WGS sequence"/>
</dbReference>
<comment type="caution">
    <text evidence="1">The sequence shown here is derived from an EMBL/GenBank/DDBJ whole genome shotgun (WGS) entry which is preliminary data.</text>
</comment>
<dbReference type="RefSeq" id="WP_114544505.1">
    <property type="nucleotide sequence ID" value="NZ_QQBG01000020.1"/>
</dbReference>
<accession>A0A369KEJ1</accession>
<sequence>MLDQLVLDDPQMEEHYQIDKAIIYAKSSQTGQAERILRRILGMGHLVHVQIKNRAAMELAKVLTKKDPKEALQILDSISPKKLLDQKEKNYLAGVISREKGDLERAKKELLLAIGFPQYALWKEDALFHLTEILDTELHQAFHATLRKIWKQIEEHLQSYPTLRRKTILNLSRIDAEINTNFPTNPVLYAKLKEELKSSPPHQQGEVLYFLVQGSLRSNLPEDSAQFLGLLQSEQFENTPWPSLAWLYLTSHKILEGEEGAGSYHQTLSSAFQAIEKTGNSLFKKKMDK</sequence>
<reference evidence="1 2" key="1">
    <citation type="submission" date="2018-07" db="EMBL/GenBank/DDBJ databases">
        <title>Comparative genomics of the Candidatus Parilichlamydiaceae reveals evidence of convergent evolution and genome reduction in the phylum Chlamydiae.</title>
        <authorList>
            <person name="Taylor-Brown A."/>
            <person name="Polkinghorne A."/>
        </authorList>
    </citation>
    <scope>NUCLEOTIDE SEQUENCE [LARGE SCALE GENOMIC DNA]</scope>
    <source>
        <strain evidence="1 2">Hat2</strain>
    </source>
</reference>
<proteinExistence type="predicted"/>
<gene>
    <name evidence="1" type="ORF">HAT2_00573</name>
</gene>
<organism evidence="1 2">
    <name type="scientific">Candidatus Similichlamydia laticola</name>
    <dbReference type="NCBI Taxonomy" id="2170265"/>
    <lineage>
        <taxon>Bacteria</taxon>
        <taxon>Pseudomonadati</taxon>
        <taxon>Chlamydiota</taxon>
        <taxon>Chlamydiia</taxon>
        <taxon>Parachlamydiales</taxon>
        <taxon>Candidatus Parilichlamydiaceae</taxon>
        <taxon>Candidatus Similichlamydia</taxon>
    </lineage>
</organism>
<dbReference type="AlphaFoldDB" id="A0A369KEJ1"/>
<name>A0A369KEJ1_9BACT</name>
<protein>
    <submittedName>
        <fullName evidence="1">Uncharacterized protein</fullName>
    </submittedName>
</protein>